<dbReference type="EMBL" id="NIBG01000001">
    <property type="protein sequence ID" value="PAB60963.1"/>
    <property type="molecule type" value="Genomic_DNA"/>
</dbReference>
<dbReference type="Pfam" id="PF12685">
    <property type="entry name" value="SpoIIIAH"/>
    <property type="match status" value="1"/>
</dbReference>
<dbReference type="AlphaFoldDB" id="A0A267MQB3"/>
<keyword evidence="4" id="KW-1185">Reference proteome</keyword>
<feature type="coiled-coil region" evidence="1">
    <location>
        <begin position="33"/>
        <end position="60"/>
    </location>
</feature>
<evidence type="ECO:0000256" key="1">
    <source>
        <dbReference type="SAM" id="Coils"/>
    </source>
</evidence>
<evidence type="ECO:0000256" key="2">
    <source>
        <dbReference type="SAM" id="Phobius"/>
    </source>
</evidence>
<gene>
    <name evidence="3" type="ORF">CCE28_00585</name>
</gene>
<sequence>MFIIKKKNLFIFSLVILLCVISYLNYSINKFSLLETSQELEEYEENKLAENIELNEDEQLIVTKEPTQEVVKEADENLVVVDSNESKIKDIISETSKSIESDILTKEKDNFFIESRLNINMEREKMLELLNEIIDNDKTDESSRKLANKEKMSIINTINKEKIVENLVRSKGFEDVVVFVTEHSVNVIVQTEELSNSDMAKILDIVTRETKAPMDNIKINFR</sequence>
<comment type="caution">
    <text evidence="3">The sequence shown here is derived from an EMBL/GenBank/DDBJ whole genome shotgun (WGS) entry which is preliminary data.</text>
</comment>
<proteinExistence type="predicted"/>
<evidence type="ECO:0000313" key="4">
    <source>
        <dbReference type="Proteomes" id="UP000216024"/>
    </source>
</evidence>
<dbReference type="Gene3D" id="1.10.287.4300">
    <property type="entry name" value="Stage III sporulation protein AH-like"/>
    <property type="match status" value="1"/>
</dbReference>
<keyword evidence="1" id="KW-0175">Coiled coil</keyword>
<dbReference type="RefSeq" id="WP_095129918.1">
    <property type="nucleotide sequence ID" value="NZ_NIBG01000001.1"/>
</dbReference>
<keyword evidence="2" id="KW-0812">Transmembrane</keyword>
<reference evidence="3 4" key="1">
    <citation type="submission" date="2017-06" db="EMBL/GenBank/DDBJ databases">
        <title>Draft genome sequence of anaerobic fermentative bacterium Anaeromicrobium sediminis DY2726D isolated from West Pacific Ocean sediments.</title>
        <authorList>
            <person name="Zeng X."/>
        </authorList>
    </citation>
    <scope>NUCLEOTIDE SEQUENCE [LARGE SCALE GENOMIC DNA]</scope>
    <source>
        <strain evidence="3 4">DY2726D</strain>
    </source>
</reference>
<dbReference type="OrthoDB" id="1707181at2"/>
<keyword evidence="2" id="KW-0472">Membrane</keyword>
<keyword evidence="2" id="KW-1133">Transmembrane helix</keyword>
<organism evidence="3 4">
    <name type="scientific">Anaeromicrobium sediminis</name>
    <dbReference type="NCBI Taxonomy" id="1478221"/>
    <lineage>
        <taxon>Bacteria</taxon>
        <taxon>Bacillati</taxon>
        <taxon>Bacillota</taxon>
        <taxon>Clostridia</taxon>
        <taxon>Peptostreptococcales</taxon>
        <taxon>Thermotaleaceae</taxon>
        <taxon>Anaeromicrobium</taxon>
    </lineage>
</organism>
<evidence type="ECO:0000313" key="3">
    <source>
        <dbReference type="EMBL" id="PAB60963.1"/>
    </source>
</evidence>
<evidence type="ECO:0008006" key="5">
    <source>
        <dbReference type="Google" id="ProtNLM"/>
    </source>
</evidence>
<dbReference type="InterPro" id="IPR024232">
    <property type="entry name" value="SpoIIIAH"/>
</dbReference>
<protein>
    <recommendedName>
        <fullName evidence="5">Stage III sporulation protein AH</fullName>
    </recommendedName>
</protein>
<name>A0A267MQB3_9FIRM</name>
<feature type="transmembrane region" description="Helical" evidence="2">
    <location>
        <begin position="9"/>
        <end position="28"/>
    </location>
</feature>
<accession>A0A267MQB3</accession>
<dbReference type="InterPro" id="IPR038503">
    <property type="entry name" value="SpoIIIAH_sf"/>
</dbReference>
<dbReference type="Proteomes" id="UP000216024">
    <property type="component" value="Unassembled WGS sequence"/>
</dbReference>